<organism evidence="1 2">
    <name type="scientific">Catharanthus roseus</name>
    <name type="common">Madagascar periwinkle</name>
    <name type="synonym">Vinca rosea</name>
    <dbReference type="NCBI Taxonomy" id="4058"/>
    <lineage>
        <taxon>Eukaryota</taxon>
        <taxon>Viridiplantae</taxon>
        <taxon>Streptophyta</taxon>
        <taxon>Embryophyta</taxon>
        <taxon>Tracheophyta</taxon>
        <taxon>Spermatophyta</taxon>
        <taxon>Magnoliopsida</taxon>
        <taxon>eudicotyledons</taxon>
        <taxon>Gunneridae</taxon>
        <taxon>Pentapetalae</taxon>
        <taxon>asterids</taxon>
        <taxon>lamiids</taxon>
        <taxon>Gentianales</taxon>
        <taxon>Apocynaceae</taxon>
        <taxon>Rauvolfioideae</taxon>
        <taxon>Vinceae</taxon>
        <taxon>Catharanthinae</taxon>
        <taxon>Catharanthus</taxon>
    </lineage>
</organism>
<dbReference type="Proteomes" id="UP001060085">
    <property type="component" value="Linkage Group LG03"/>
</dbReference>
<name>A0ACC0BH34_CATRO</name>
<proteinExistence type="predicted"/>
<accession>A0ACC0BH34</accession>
<protein>
    <submittedName>
        <fullName evidence="1">Uncharacterized protein</fullName>
    </submittedName>
</protein>
<evidence type="ECO:0000313" key="1">
    <source>
        <dbReference type="EMBL" id="KAI5671921.1"/>
    </source>
</evidence>
<comment type="caution">
    <text evidence="1">The sequence shown here is derived from an EMBL/GenBank/DDBJ whole genome shotgun (WGS) entry which is preliminary data.</text>
</comment>
<reference evidence="2" key="1">
    <citation type="journal article" date="2023" name="Nat. Plants">
        <title>Single-cell RNA sequencing provides a high-resolution roadmap for understanding the multicellular compartmentation of specialized metabolism.</title>
        <authorList>
            <person name="Sun S."/>
            <person name="Shen X."/>
            <person name="Li Y."/>
            <person name="Li Y."/>
            <person name="Wang S."/>
            <person name="Li R."/>
            <person name="Zhang H."/>
            <person name="Shen G."/>
            <person name="Guo B."/>
            <person name="Wei J."/>
            <person name="Xu J."/>
            <person name="St-Pierre B."/>
            <person name="Chen S."/>
            <person name="Sun C."/>
        </authorList>
    </citation>
    <scope>NUCLEOTIDE SEQUENCE [LARGE SCALE GENOMIC DNA]</scope>
</reference>
<gene>
    <name evidence="1" type="ORF">M9H77_12285</name>
</gene>
<dbReference type="EMBL" id="CM044703">
    <property type="protein sequence ID" value="KAI5671921.1"/>
    <property type="molecule type" value="Genomic_DNA"/>
</dbReference>
<evidence type="ECO:0000313" key="2">
    <source>
        <dbReference type="Proteomes" id="UP001060085"/>
    </source>
</evidence>
<keyword evidence="2" id="KW-1185">Reference proteome</keyword>
<sequence>MKSLQVGEIWKIEKECTEEEKKTISTLKRDTKRVREEQEASLHGEPSKVSKTLLDYLNKEAEEVSKRRKINKQMILKMFHPHLNLLKKAHLKLGSFEKKLDKIERYVKIKHQISESEEDEADGENQERQQDNSSSNDDANGDDGQRIPEEKSKESEIQEQAKKERKHFIKVVEDYHTPTSSPSHSQTQEASITYTRKK</sequence>